<feature type="transmembrane region" description="Helical" evidence="7">
    <location>
        <begin position="448"/>
        <end position="470"/>
    </location>
</feature>
<dbReference type="InterPro" id="IPR050833">
    <property type="entry name" value="Poly_Biosynth_Transport"/>
</dbReference>
<organism evidence="8 9">
    <name type="scientific">Pseudomonas fluorescens</name>
    <dbReference type="NCBI Taxonomy" id="294"/>
    <lineage>
        <taxon>Bacteria</taxon>
        <taxon>Pseudomonadati</taxon>
        <taxon>Pseudomonadota</taxon>
        <taxon>Gammaproteobacteria</taxon>
        <taxon>Pseudomonadales</taxon>
        <taxon>Pseudomonadaceae</taxon>
        <taxon>Pseudomonas</taxon>
    </lineage>
</organism>
<keyword evidence="5 7" id="KW-1133">Transmembrane helix</keyword>
<reference evidence="8 9" key="2">
    <citation type="journal article" date="2018" name="Nature">
        <title>Mutant phenotypes for thousands of bacterial genes of unknown function.</title>
        <authorList>
            <person name="Price M.N."/>
            <person name="Wetmore K.M."/>
            <person name="Waters R.J."/>
            <person name="Callaghan M."/>
            <person name="Ray J."/>
            <person name="Liu H."/>
            <person name="Kuehl J.V."/>
            <person name="Melnyk R.A."/>
            <person name="Lamson J.S."/>
            <person name="Suh Y."/>
            <person name="Carlson H.K."/>
            <person name="Esquivel Z."/>
            <person name="Sadeeshkumar H."/>
            <person name="Chakraborty R."/>
            <person name="Zane G.M."/>
            <person name="Rubin B.E."/>
            <person name="Wall J.D."/>
            <person name="Visel A."/>
            <person name="Bristow J."/>
            <person name="Blow M.J."/>
            <person name="Arkin A.P."/>
            <person name="Deutschbauer A.M."/>
        </authorList>
    </citation>
    <scope>NUCLEOTIDE SEQUENCE [LARGE SCALE GENOMIC DNA]</scope>
    <source>
        <strain evidence="8 9">FW300-N2E2</strain>
    </source>
</reference>
<evidence type="ECO:0008006" key="10">
    <source>
        <dbReference type="Google" id="ProtNLM"/>
    </source>
</evidence>
<comment type="subcellular location">
    <subcellularLocation>
        <location evidence="1">Cell membrane</location>
        <topology evidence="1">Multi-pass membrane protein</topology>
    </subcellularLocation>
</comment>
<dbReference type="EMBL" id="CP015225">
    <property type="protein sequence ID" value="AMZ71899.1"/>
    <property type="molecule type" value="Genomic_DNA"/>
</dbReference>
<sequence>MKTKAISTANEKSRSGFFWLLLGTAGQNAVQLISILILARILTPVEFGVVGIGAAIIAFLRIFSEVGVGPALVQKEEISSVDIKTANSMSLLLGVILAMSLYFSAESFSFFFSMPELTEVLRTLAWMLPVISYSVVGQSLLQRRFEFKKLSSVTFSSYLVAYGGVSVYMALHGYGMWSLVAAFWIQSIIFLILILILCRDAAKIGFSYPSAKGMLDFGVGYSMARLCNYAAGQGDNLVVGKLLGAESVGLYGRAYQIMSMPAILFGSVVDKVFFPLMAKMQNNNEALERLYLSSIYFSLLIFVYLSGYIYIFSDQLIGALFGDGWGEVARLIEVMSIGLYFRIGYKFSDCLTMAVGKVYARAGIQFLYALSVVVLVVLGSGWGLIGASVGVVVAIVLNYLMMMMLVWRILKFNVGGVFLRHLKVLGLFSISLLIFMFLNRFIDIKSPLLGFVVSSLIYAVSFGVVLVVFARCLKEELGVLKLVAKR</sequence>
<feature type="transmembrane region" description="Helical" evidence="7">
    <location>
        <begin position="47"/>
        <end position="73"/>
    </location>
</feature>
<proteinExistence type="inferred from homology"/>
<evidence type="ECO:0000313" key="9">
    <source>
        <dbReference type="Proteomes" id="UP000076083"/>
    </source>
</evidence>
<evidence type="ECO:0000256" key="1">
    <source>
        <dbReference type="ARBA" id="ARBA00004651"/>
    </source>
</evidence>
<evidence type="ECO:0000256" key="7">
    <source>
        <dbReference type="SAM" id="Phobius"/>
    </source>
</evidence>
<dbReference type="PANTHER" id="PTHR30250:SF10">
    <property type="entry name" value="LIPOPOLYSACCHARIDE BIOSYNTHESIS PROTEIN WZXC"/>
    <property type="match status" value="1"/>
</dbReference>
<evidence type="ECO:0000256" key="4">
    <source>
        <dbReference type="ARBA" id="ARBA00022692"/>
    </source>
</evidence>
<feature type="transmembrane region" description="Helical" evidence="7">
    <location>
        <begin position="177"/>
        <end position="198"/>
    </location>
</feature>
<name>A0A159ZXT1_PSEFL</name>
<protein>
    <recommendedName>
        <fullName evidence="10">Lipopolysaccharide biosynthesis protein</fullName>
    </recommendedName>
</protein>
<accession>A0A159ZXT1</accession>
<reference evidence="9" key="1">
    <citation type="submission" date="2016-04" db="EMBL/GenBank/DDBJ databases">
        <authorList>
            <person name="Ray J."/>
            <person name="Price M."/>
            <person name="Deutschbauer A."/>
        </authorList>
    </citation>
    <scope>NUCLEOTIDE SEQUENCE [LARGE SCALE GENOMIC DNA]</scope>
    <source>
        <strain evidence="9">FW300-N2E2</strain>
    </source>
</reference>
<evidence type="ECO:0000313" key="8">
    <source>
        <dbReference type="EMBL" id="AMZ71899.1"/>
    </source>
</evidence>
<feature type="transmembrane region" description="Helical" evidence="7">
    <location>
        <begin position="153"/>
        <end position="171"/>
    </location>
</feature>
<feature type="transmembrane region" description="Helical" evidence="7">
    <location>
        <begin position="324"/>
        <end position="345"/>
    </location>
</feature>
<dbReference type="GO" id="GO:0005886">
    <property type="term" value="C:plasma membrane"/>
    <property type="evidence" value="ECO:0007669"/>
    <property type="project" value="UniProtKB-SubCell"/>
</dbReference>
<feature type="transmembrane region" description="Helical" evidence="7">
    <location>
        <begin position="391"/>
        <end position="410"/>
    </location>
</feature>
<dbReference type="AlphaFoldDB" id="A0A159ZXT1"/>
<dbReference type="Proteomes" id="UP000076083">
    <property type="component" value="Chromosome"/>
</dbReference>
<feature type="transmembrane region" description="Helical" evidence="7">
    <location>
        <begin position="422"/>
        <end position="442"/>
    </location>
</feature>
<feature type="transmembrane region" description="Helical" evidence="7">
    <location>
        <begin position="85"/>
        <end position="103"/>
    </location>
</feature>
<dbReference type="Pfam" id="PF13440">
    <property type="entry name" value="Polysacc_synt_3"/>
    <property type="match status" value="1"/>
</dbReference>
<feature type="transmembrane region" description="Helical" evidence="7">
    <location>
        <begin position="366"/>
        <end position="385"/>
    </location>
</feature>
<feature type="transmembrane region" description="Helical" evidence="7">
    <location>
        <begin position="290"/>
        <end position="312"/>
    </location>
</feature>
<keyword evidence="6 7" id="KW-0472">Membrane</keyword>
<keyword evidence="4 7" id="KW-0812">Transmembrane</keyword>
<dbReference type="CDD" id="cd13127">
    <property type="entry name" value="MATE_tuaB_like"/>
    <property type="match status" value="1"/>
</dbReference>
<gene>
    <name evidence="8" type="ORF">TK06_12615</name>
</gene>
<evidence type="ECO:0000256" key="2">
    <source>
        <dbReference type="ARBA" id="ARBA00007430"/>
    </source>
</evidence>
<keyword evidence="3" id="KW-1003">Cell membrane</keyword>
<evidence type="ECO:0000256" key="3">
    <source>
        <dbReference type="ARBA" id="ARBA00022475"/>
    </source>
</evidence>
<dbReference type="PANTHER" id="PTHR30250">
    <property type="entry name" value="PST FAMILY PREDICTED COLANIC ACID TRANSPORTER"/>
    <property type="match status" value="1"/>
</dbReference>
<evidence type="ECO:0000256" key="5">
    <source>
        <dbReference type="ARBA" id="ARBA00022989"/>
    </source>
</evidence>
<feature type="transmembrane region" description="Helical" evidence="7">
    <location>
        <begin position="16"/>
        <end position="41"/>
    </location>
</feature>
<comment type="similarity">
    <text evidence="2">Belongs to the polysaccharide synthase family.</text>
</comment>
<dbReference type="RefSeq" id="WP_063322347.1">
    <property type="nucleotide sequence ID" value="NZ_CP015225.1"/>
</dbReference>
<evidence type="ECO:0000256" key="6">
    <source>
        <dbReference type="ARBA" id="ARBA00023136"/>
    </source>
</evidence>
<feature type="transmembrane region" description="Helical" evidence="7">
    <location>
        <begin position="123"/>
        <end position="141"/>
    </location>
</feature>